<dbReference type="Gene3D" id="1.10.287.950">
    <property type="entry name" value="Methyl-accepting chemotaxis protein"/>
    <property type="match status" value="1"/>
</dbReference>
<evidence type="ECO:0000256" key="1">
    <source>
        <dbReference type="ARBA" id="ARBA00029447"/>
    </source>
</evidence>
<dbReference type="PROSITE" id="PS50192">
    <property type="entry name" value="T_SNARE"/>
    <property type="match status" value="1"/>
</dbReference>
<evidence type="ECO:0000259" key="6">
    <source>
        <dbReference type="PROSITE" id="PS50192"/>
    </source>
</evidence>
<dbReference type="PROSITE" id="PS50113">
    <property type="entry name" value="PAC"/>
    <property type="match status" value="2"/>
</dbReference>
<feature type="domain" description="PAC" evidence="5">
    <location>
        <begin position="81"/>
        <end position="133"/>
    </location>
</feature>
<dbReference type="InterPro" id="IPR013656">
    <property type="entry name" value="PAS_4"/>
</dbReference>
<dbReference type="PROSITE" id="PS50111">
    <property type="entry name" value="CHEMOTAXIS_TRANSDUC_2"/>
    <property type="match status" value="1"/>
</dbReference>
<proteinExistence type="inferred from homology"/>
<dbReference type="InterPro" id="IPR001610">
    <property type="entry name" value="PAC"/>
</dbReference>
<reference evidence="7" key="1">
    <citation type="journal article" date="2021" name="Front. Microbiol.">
        <title>Comprehensive Comparative Genomics and Phenotyping of Methylobacterium Species.</title>
        <authorList>
            <person name="Alessa O."/>
            <person name="Ogura Y."/>
            <person name="Fujitani Y."/>
            <person name="Takami H."/>
            <person name="Hayashi T."/>
            <person name="Sahin N."/>
            <person name="Tani A."/>
        </authorList>
    </citation>
    <scope>NUCLEOTIDE SEQUENCE</scope>
    <source>
        <strain evidence="7">DSM 14458</strain>
    </source>
</reference>
<dbReference type="InterPro" id="IPR000014">
    <property type="entry name" value="PAS"/>
</dbReference>
<comment type="caution">
    <text evidence="7">The sequence shown here is derived from an EMBL/GenBank/DDBJ whole genome shotgun (WGS) entry which is preliminary data.</text>
</comment>
<evidence type="ECO:0000313" key="7">
    <source>
        <dbReference type="EMBL" id="GJE76495.1"/>
    </source>
</evidence>
<gene>
    <name evidence="7" type="primary">bdlA_2</name>
    <name evidence="7" type="ORF">BGCPKDLD_3089</name>
</gene>
<dbReference type="EMBL" id="BPRE01000009">
    <property type="protein sequence ID" value="GJE76495.1"/>
    <property type="molecule type" value="Genomic_DNA"/>
</dbReference>
<dbReference type="PROSITE" id="PS50112">
    <property type="entry name" value="PAS"/>
    <property type="match status" value="1"/>
</dbReference>
<evidence type="ECO:0000259" key="4">
    <source>
        <dbReference type="PROSITE" id="PS50112"/>
    </source>
</evidence>
<feature type="domain" description="Methyl-accepting transducer" evidence="3">
    <location>
        <begin position="256"/>
        <end position="485"/>
    </location>
</feature>
<dbReference type="Pfam" id="PF00015">
    <property type="entry name" value="MCPsignal"/>
    <property type="match status" value="1"/>
</dbReference>
<reference evidence="7" key="2">
    <citation type="submission" date="2021-08" db="EMBL/GenBank/DDBJ databases">
        <authorList>
            <person name="Tani A."/>
            <person name="Ola A."/>
            <person name="Ogura Y."/>
            <person name="Katsura K."/>
            <person name="Hayashi T."/>
        </authorList>
    </citation>
    <scope>NUCLEOTIDE SEQUENCE</scope>
    <source>
        <strain evidence="7">DSM 14458</strain>
    </source>
</reference>
<feature type="domain" description="T-SNARE coiled-coil homology" evidence="6">
    <location>
        <begin position="408"/>
        <end position="457"/>
    </location>
</feature>
<dbReference type="PRINTS" id="PR00260">
    <property type="entry name" value="CHEMTRNSDUCR"/>
</dbReference>
<dbReference type="InterPro" id="IPR035965">
    <property type="entry name" value="PAS-like_dom_sf"/>
</dbReference>
<organism evidence="7 8">
    <name type="scientific">Methylorubrum suomiense</name>
    <dbReference type="NCBI Taxonomy" id="144191"/>
    <lineage>
        <taxon>Bacteria</taxon>
        <taxon>Pseudomonadati</taxon>
        <taxon>Pseudomonadota</taxon>
        <taxon>Alphaproteobacteria</taxon>
        <taxon>Hyphomicrobiales</taxon>
        <taxon>Methylobacteriaceae</taxon>
        <taxon>Methylorubrum</taxon>
    </lineage>
</organism>
<evidence type="ECO:0000259" key="5">
    <source>
        <dbReference type="PROSITE" id="PS50113"/>
    </source>
</evidence>
<dbReference type="PANTHER" id="PTHR24422">
    <property type="entry name" value="CHEMOTAXIS PROTEIN METHYLTRANSFERASE"/>
    <property type="match status" value="1"/>
</dbReference>
<dbReference type="Pfam" id="PF08447">
    <property type="entry name" value="PAS_3"/>
    <property type="match status" value="1"/>
</dbReference>
<accession>A0ABQ4UXG1</accession>
<dbReference type="SMART" id="SM00086">
    <property type="entry name" value="PAC"/>
    <property type="match status" value="2"/>
</dbReference>
<feature type="domain" description="PAC" evidence="5">
    <location>
        <begin position="203"/>
        <end position="255"/>
    </location>
</feature>
<dbReference type="Proteomes" id="UP001055093">
    <property type="component" value="Unassembled WGS sequence"/>
</dbReference>
<evidence type="ECO:0000313" key="8">
    <source>
        <dbReference type="Proteomes" id="UP001055093"/>
    </source>
</evidence>
<dbReference type="SUPFAM" id="SSF58104">
    <property type="entry name" value="Methyl-accepting chemotaxis protein (MCP) signaling domain"/>
    <property type="match status" value="1"/>
</dbReference>
<dbReference type="InterPro" id="IPR004090">
    <property type="entry name" value="Chemotax_Me-accpt_rcpt"/>
</dbReference>
<feature type="domain" description="PAS" evidence="4">
    <location>
        <begin position="144"/>
        <end position="174"/>
    </location>
</feature>
<protein>
    <submittedName>
        <fullName evidence="7">Biofilm dispersion protein BdlA</fullName>
    </submittedName>
</protein>
<dbReference type="SUPFAM" id="SSF55785">
    <property type="entry name" value="PYP-like sensor domain (PAS domain)"/>
    <property type="match status" value="2"/>
</dbReference>
<dbReference type="InterPro" id="IPR000727">
    <property type="entry name" value="T_SNARE_dom"/>
</dbReference>
<dbReference type="PANTHER" id="PTHR24422:SF10">
    <property type="entry name" value="CHEMOTAXIS PROTEIN METHYLTRANSFERASE 2"/>
    <property type="match status" value="1"/>
</dbReference>
<dbReference type="CDD" id="cd00130">
    <property type="entry name" value="PAS"/>
    <property type="match status" value="2"/>
</dbReference>
<dbReference type="InterPro" id="IPR050903">
    <property type="entry name" value="Bact_Chemotaxis_MeTrfase"/>
</dbReference>
<dbReference type="NCBIfam" id="TIGR00229">
    <property type="entry name" value="sensory_box"/>
    <property type="match status" value="2"/>
</dbReference>
<sequence length="492" mass="52655">MIRRFHDDVRAKYDALNLSQAMIEFSLDGIIVTANANFLAAVGYDLSEVRGLHHSLFLEPSYAGSDDYRKFWAALCRGANRSAEFKRIGKNGREIWMQASYNPVRDRSGNVVKIIKIATDITEQKRQNLDVAGQIAALNRSQAIIAFTPDGTILEANDNFLAAVGYRAEEIQGRHHNLFVDPAEQAGETYRSFWTSLAQGSYHSAEFRRIAKGGRDIYIQGSYNPITDANGRVVKVVKFATDVTAQVRERQLRAEAQRAISTDLDAIGSAVVDVSQQTGEAARTIGRVSDEIQAVAAGTEELSASVGEISQQVSSAAQMAQDAVQRAEHAGTIIGSLSDQTAQIGAVVLMIQGIAAQTNLLALNASIEAARAGEAGRGFAVVASEVKTLAEQTARATDQIRAQITATQQAAKDAVSAIDAIQKMIRTLNDVSATIASAVEEQSAITCQISSSMQTASREAVSIAGAVELIAGATRNVDAATGQVREVARKIA</sequence>
<dbReference type="InterPro" id="IPR000700">
    <property type="entry name" value="PAS-assoc_C"/>
</dbReference>
<keyword evidence="8" id="KW-1185">Reference proteome</keyword>
<keyword evidence="2" id="KW-0807">Transducer</keyword>
<evidence type="ECO:0000259" key="3">
    <source>
        <dbReference type="PROSITE" id="PS50111"/>
    </source>
</evidence>
<dbReference type="Gene3D" id="3.30.450.20">
    <property type="entry name" value="PAS domain"/>
    <property type="match status" value="2"/>
</dbReference>
<name>A0ABQ4UXG1_9HYPH</name>
<dbReference type="InterPro" id="IPR004089">
    <property type="entry name" value="MCPsignal_dom"/>
</dbReference>
<evidence type="ECO:0000256" key="2">
    <source>
        <dbReference type="PROSITE-ProRule" id="PRU00284"/>
    </source>
</evidence>
<comment type="similarity">
    <text evidence="1">Belongs to the methyl-accepting chemotaxis (MCP) protein family.</text>
</comment>
<dbReference type="RefSeq" id="WP_137827358.1">
    <property type="nucleotide sequence ID" value="NZ_BPRE01000009.1"/>
</dbReference>
<dbReference type="SMART" id="SM00283">
    <property type="entry name" value="MA"/>
    <property type="match status" value="1"/>
</dbReference>
<dbReference type="Pfam" id="PF08448">
    <property type="entry name" value="PAS_4"/>
    <property type="match status" value="1"/>
</dbReference>
<dbReference type="InterPro" id="IPR013655">
    <property type="entry name" value="PAS_fold_3"/>
</dbReference>